<reference evidence="4 5" key="1">
    <citation type="submission" date="2017-01" db="EMBL/GenBank/DDBJ databases">
        <title>Draft genome sequence of Diplodia seriata F98.1, a fungal species involved in grapevine trunk diseases.</title>
        <authorList>
            <person name="Robert-Siegwald G."/>
            <person name="Vallet J."/>
            <person name="Abou-Mansour E."/>
            <person name="Xu J."/>
            <person name="Rey P."/>
            <person name="Bertsch C."/>
            <person name="Rego C."/>
            <person name="Larignon P."/>
            <person name="Fontaine F."/>
            <person name="Lebrun M.-H."/>
        </authorList>
    </citation>
    <scope>NUCLEOTIDE SEQUENCE [LARGE SCALE GENOMIC DNA]</scope>
    <source>
        <strain evidence="4 5">F98.1</strain>
    </source>
</reference>
<dbReference type="PANTHER" id="PTHR37542">
    <property type="entry name" value="HELO DOMAIN-CONTAINING PROTEIN-RELATED"/>
    <property type="match status" value="1"/>
</dbReference>
<accession>A0A1S8BLM8</accession>
<proteinExistence type="predicted"/>
<name>A0A1S8BLM8_9PEZI</name>
<feature type="domain" description="Fungal death-pathway protein SesB" evidence="3">
    <location>
        <begin position="225"/>
        <end position="248"/>
    </location>
</feature>
<keyword evidence="1" id="KW-0732">Signal</keyword>
<dbReference type="Gene3D" id="1.20.120.1020">
    <property type="entry name" value="Prion-inhibition and propagation, HeLo domain"/>
    <property type="match status" value="1"/>
</dbReference>
<dbReference type="Pfam" id="PF14479">
    <property type="entry name" value="HeLo"/>
    <property type="match status" value="1"/>
</dbReference>
<evidence type="ECO:0000313" key="4">
    <source>
        <dbReference type="EMBL" id="OMP88411.1"/>
    </source>
</evidence>
<dbReference type="InterPro" id="IPR038305">
    <property type="entry name" value="HeLo_sf"/>
</dbReference>
<dbReference type="InterPro" id="IPR029498">
    <property type="entry name" value="HeLo_dom"/>
</dbReference>
<comment type="caution">
    <text evidence="4">The sequence shown here is derived from an EMBL/GenBank/DDBJ whole genome shotgun (WGS) entry which is preliminary data.</text>
</comment>
<dbReference type="Proteomes" id="UP000190776">
    <property type="component" value="Unassembled WGS sequence"/>
</dbReference>
<dbReference type="OrthoDB" id="20872at2759"/>
<protein>
    <submittedName>
        <fullName evidence="4">Heterokaryon incompatibility protein S</fullName>
    </submittedName>
</protein>
<gene>
    <name evidence="4" type="ORF">BK809_0003168</name>
</gene>
<evidence type="ECO:0000259" key="2">
    <source>
        <dbReference type="Pfam" id="PF14479"/>
    </source>
</evidence>
<organism evidence="4 5">
    <name type="scientific">Diplodia seriata</name>
    <dbReference type="NCBI Taxonomy" id="420778"/>
    <lineage>
        <taxon>Eukaryota</taxon>
        <taxon>Fungi</taxon>
        <taxon>Dikarya</taxon>
        <taxon>Ascomycota</taxon>
        <taxon>Pezizomycotina</taxon>
        <taxon>Dothideomycetes</taxon>
        <taxon>Dothideomycetes incertae sedis</taxon>
        <taxon>Botryosphaeriales</taxon>
        <taxon>Botryosphaeriaceae</taxon>
        <taxon>Diplodia</taxon>
    </lineage>
</organism>
<dbReference type="STRING" id="420778.A0A1S8BLM8"/>
<dbReference type="PANTHER" id="PTHR37542:SF3">
    <property type="entry name" value="PRION-INHIBITION AND PROPAGATION HELO DOMAIN-CONTAINING PROTEIN"/>
    <property type="match status" value="1"/>
</dbReference>
<feature type="chain" id="PRO_5012255749" evidence="1">
    <location>
        <begin position="24"/>
        <end position="252"/>
    </location>
</feature>
<evidence type="ECO:0000259" key="3">
    <source>
        <dbReference type="Pfam" id="PF17046"/>
    </source>
</evidence>
<evidence type="ECO:0000256" key="1">
    <source>
        <dbReference type="SAM" id="SignalP"/>
    </source>
</evidence>
<dbReference type="AlphaFoldDB" id="A0A1S8BLM8"/>
<feature type="signal peptide" evidence="1">
    <location>
        <begin position="1"/>
        <end position="23"/>
    </location>
</feature>
<sequence length="252" mass="28084">MEIAGFSIGVLGLAGLFSNAVDCFEYIQLGKSFGTDFGIYQLQLDNARLRLTRWGKFVNVEEDGGNFRPVEREQAKKTMEGIITLFLKAGETSNKFNKNSGSETQPAVYDPDADLESPMLALHRHMRTLALSRQKETSLLRKTKWALYERRRFTELLESIRTLLDDLEKIQPARHDARHSLCDEEVSSMGANVDLPLLESVAAKQDPSLLEAVKRALDEREARLPSVVFSGPGNRGFQLGNNAGTISGFTFG</sequence>
<dbReference type="EMBL" id="MSZU01000075">
    <property type="protein sequence ID" value="OMP88411.1"/>
    <property type="molecule type" value="Genomic_DNA"/>
</dbReference>
<dbReference type="Pfam" id="PF17046">
    <property type="entry name" value="Ses_B"/>
    <property type="match status" value="1"/>
</dbReference>
<feature type="domain" description="Prion-inhibition and propagation HeLo" evidence="2">
    <location>
        <begin position="5"/>
        <end position="194"/>
    </location>
</feature>
<dbReference type="InterPro" id="IPR031469">
    <property type="entry name" value="SesB_dom"/>
</dbReference>
<evidence type="ECO:0000313" key="5">
    <source>
        <dbReference type="Proteomes" id="UP000190776"/>
    </source>
</evidence>